<dbReference type="PROSITE" id="PS50234">
    <property type="entry name" value="VWFA"/>
    <property type="match status" value="3"/>
</dbReference>
<feature type="compositionally biased region" description="Gly residues" evidence="6">
    <location>
        <begin position="495"/>
        <end position="504"/>
    </location>
</feature>
<dbReference type="FunFam" id="3.40.50.410:FF:000026">
    <property type="entry name" value="Collagen, type VI, alpha 1"/>
    <property type="match status" value="1"/>
</dbReference>
<dbReference type="AlphaFoldDB" id="A0A6Q2Y4T1"/>
<evidence type="ECO:0000256" key="7">
    <source>
        <dbReference type="SAM" id="SignalP"/>
    </source>
</evidence>
<feature type="chain" id="PRO_5044283250" description="VWFA domain-containing protein" evidence="7">
    <location>
        <begin position="21"/>
        <end position="1051"/>
    </location>
</feature>
<feature type="compositionally biased region" description="Gly residues" evidence="6">
    <location>
        <begin position="471"/>
        <end position="480"/>
    </location>
</feature>
<dbReference type="PANTHER" id="PTHR24020:SF84">
    <property type="entry name" value="VWFA DOMAIN-CONTAINING PROTEIN"/>
    <property type="match status" value="1"/>
</dbReference>
<reference evidence="9" key="3">
    <citation type="submission" date="2025-08" db="UniProtKB">
        <authorList>
            <consortium name="Ensembl"/>
        </authorList>
    </citation>
    <scope>IDENTIFICATION</scope>
</reference>
<feature type="domain" description="VWFA" evidence="8">
    <location>
        <begin position="866"/>
        <end position="1046"/>
    </location>
</feature>
<evidence type="ECO:0000313" key="10">
    <source>
        <dbReference type="Proteomes" id="UP000265140"/>
    </source>
</evidence>
<evidence type="ECO:0000256" key="2">
    <source>
        <dbReference type="ARBA" id="ARBA00022525"/>
    </source>
</evidence>
<dbReference type="Bgee" id="ENSELUG00000010387">
    <property type="expression patterns" value="Expressed in stomach and 14 other cell types or tissues"/>
</dbReference>
<dbReference type="KEGG" id="els:105029876"/>
<reference evidence="9" key="2">
    <citation type="submission" date="2020-02" db="EMBL/GenBank/DDBJ databases">
        <title>Esox lucius (northern pike) genome, fEsoLuc1, primary haplotype.</title>
        <authorList>
            <person name="Myers G."/>
            <person name="Karagic N."/>
            <person name="Meyer A."/>
            <person name="Pippel M."/>
            <person name="Reichard M."/>
            <person name="Winkler S."/>
            <person name="Tracey A."/>
            <person name="Sims Y."/>
            <person name="Howe K."/>
            <person name="Rhie A."/>
            <person name="Formenti G."/>
            <person name="Durbin R."/>
            <person name="Fedrigo O."/>
            <person name="Jarvis E.D."/>
        </authorList>
    </citation>
    <scope>NUCLEOTIDE SEQUENCE [LARGE SCALE GENOMIC DNA]</scope>
</reference>
<keyword evidence="3" id="KW-0272">Extracellular matrix</keyword>
<sequence>MAMRSVAGCVFLACLSLVVSQFTDDDDPSLHQGPGPHKHTHKKNVTIEILVEHEDEHPTDTPCDQVIACPIHLYFVLDTSETIALQESPPGSLVQSVAKWTEAFAGKLQEEEYKRQVKISWSLGGLHFSQTQKIFSQITSKDLFLNNLRPINKWSQIYLGKGTYTDCALDEMTKQMHSIPGEPDAVRFAVVVTDGHVTGAPCGGIKESAERARDQRISLFSVAASKVAEESGMVLIASSPVGVYRSNYMAVNVTTGRIIEASINEIIQAMKYQAYLQCSKLQCLESPGPPGPKGNKGPKGAKGGVGSPGGKGAKGEQGDSGIEGPIGFPGPKGLPGLKGEKGEFGFDGNKGMSGTPGKNGTHGQKGKIGRIGTFGCKGDPGERGPDGFPGASGDKGAPGDAGEKGDPGRNGRPGPTGPPGDSGVPGDEGISGIPGSPGNKGTPGSPGEQGPKGQDGRPGDNGPKGRVGPDGTKGGKGEPGLQGKPGPHGNIGTKGSKGGAGLPGPRGLPGEDGPDGRPGAPGEPGDSGDRGNPGDRGEKGDKGRDGFSYPGPRGPTGERGDKGRPGPRGSRGNCGSKGESGIKGPNGAPGYPGQHGENGSRGPEGNPGKAGDPGPEGNPGLTDCDVMSYIRETCGCCDCEKLCGALDIVFVIDSSESVGLTNFTLEKNFVINTINRLGSMATHPNSETGTRVGVVQYSHNGTFEAIHLNDSRIDSMGAFKEAVKNLQWIAGGTWTPSALKFAYDHLIRDSRRAKSKVSVVVITDGRFDPRDDDNLLGYLCNFPNVDVSAIGVGDMFNLEGQHESLDSIACNKHERVTPMTRFADLVAENFMDKMENVLCPEPITVCPDLPCASEPEVMQCVDRPVDLVFLMDGSERLGINNFNQIRSFVEKVATRLTLARSKNDNQGVRMALLQYGGHRDHHSAFHLTHDLPSILEGLESMAYQDMPSSIVAPAIIHALDSVSNSSQIRRAAELNFVFITDGVTGKHELQEAIDKMRKNQVVSTVLTMGKDVEHEVVEQLALKDKYSIFEGQDYLELNKPNFLNRFIQWIC</sequence>
<feature type="signal peptide" evidence="7">
    <location>
        <begin position="1"/>
        <end position="20"/>
    </location>
</feature>
<feature type="compositionally biased region" description="Gly residues" evidence="6">
    <location>
        <begin position="300"/>
        <end position="312"/>
    </location>
</feature>
<feature type="compositionally biased region" description="Low complexity" evidence="6">
    <location>
        <begin position="325"/>
        <end position="337"/>
    </location>
</feature>
<keyword evidence="4" id="KW-0677">Repeat</keyword>
<keyword evidence="5" id="KW-0130">Cell adhesion</keyword>
<evidence type="ECO:0000259" key="8">
    <source>
        <dbReference type="PROSITE" id="PS50234"/>
    </source>
</evidence>
<feature type="region of interest" description="Disordered" evidence="6">
    <location>
        <begin position="287"/>
        <end position="617"/>
    </location>
</feature>
<dbReference type="SUPFAM" id="SSF53300">
    <property type="entry name" value="vWA-like"/>
    <property type="match status" value="3"/>
</dbReference>
<dbReference type="CDD" id="cd01450">
    <property type="entry name" value="vWFA_subfamily_ECM"/>
    <property type="match status" value="1"/>
</dbReference>
<proteinExistence type="predicted"/>
<comment type="subcellular location">
    <subcellularLocation>
        <location evidence="1">Secreted</location>
        <location evidence="1">Extracellular space</location>
        <location evidence="1">Extracellular matrix</location>
    </subcellularLocation>
</comment>
<dbReference type="GO" id="GO:0007155">
    <property type="term" value="P:cell adhesion"/>
    <property type="evidence" value="ECO:0007669"/>
    <property type="project" value="UniProtKB-KW"/>
</dbReference>
<dbReference type="SMART" id="SM00327">
    <property type="entry name" value="VWA"/>
    <property type="match status" value="3"/>
</dbReference>
<reference evidence="9" key="4">
    <citation type="submission" date="2025-09" db="UniProtKB">
        <authorList>
            <consortium name="Ensembl"/>
        </authorList>
    </citation>
    <scope>IDENTIFICATION</scope>
</reference>
<dbReference type="InterPro" id="IPR008160">
    <property type="entry name" value="Collagen"/>
</dbReference>
<dbReference type="InterPro" id="IPR002035">
    <property type="entry name" value="VWF_A"/>
</dbReference>
<feature type="compositionally biased region" description="Basic and acidic residues" evidence="6">
    <location>
        <begin position="527"/>
        <end position="545"/>
    </location>
</feature>
<name>A0A6Q2Y4T1_ESOLU</name>
<dbReference type="GeneID" id="105029876"/>
<dbReference type="PANTHER" id="PTHR24020">
    <property type="entry name" value="COLLAGEN ALPHA"/>
    <property type="match status" value="1"/>
</dbReference>
<dbReference type="Pfam" id="PF01391">
    <property type="entry name" value="Collagen"/>
    <property type="match status" value="2"/>
</dbReference>
<dbReference type="Pfam" id="PF00092">
    <property type="entry name" value="VWA"/>
    <property type="match status" value="3"/>
</dbReference>
<keyword evidence="10" id="KW-1185">Reference proteome</keyword>
<dbReference type="Proteomes" id="UP000265140">
    <property type="component" value="Chromosome 20"/>
</dbReference>
<evidence type="ECO:0000256" key="4">
    <source>
        <dbReference type="ARBA" id="ARBA00022737"/>
    </source>
</evidence>
<dbReference type="FunFam" id="3.40.50.410:FF:000027">
    <property type="entry name" value="collagen alpha-2(VI) chain isoform X1"/>
    <property type="match status" value="1"/>
</dbReference>
<keyword evidence="7" id="KW-0732">Signal</keyword>
<feature type="domain" description="VWFA" evidence="8">
    <location>
        <begin position="72"/>
        <end position="270"/>
    </location>
</feature>
<evidence type="ECO:0000256" key="3">
    <source>
        <dbReference type="ARBA" id="ARBA00022530"/>
    </source>
</evidence>
<dbReference type="InterPro" id="IPR050525">
    <property type="entry name" value="ECM_Assembly_Org"/>
</dbReference>
<organism evidence="9 10">
    <name type="scientific">Esox lucius</name>
    <name type="common">Northern pike</name>
    <dbReference type="NCBI Taxonomy" id="8010"/>
    <lineage>
        <taxon>Eukaryota</taxon>
        <taxon>Metazoa</taxon>
        <taxon>Chordata</taxon>
        <taxon>Craniata</taxon>
        <taxon>Vertebrata</taxon>
        <taxon>Euteleostomi</taxon>
        <taxon>Actinopterygii</taxon>
        <taxon>Neopterygii</taxon>
        <taxon>Teleostei</taxon>
        <taxon>Protacanthopterygii</taxon>
        <taxon>Esociformes</taxon>
        <taxon>Esocidae</taxon>
        <taxon>Esox</taxon>
    </lineage>
</organism>
<evidence type="ECO:0000256" key="6">
    <source>
        <dbReference type="SAM" id="MobiDB-lite"/>
    </source>
</evidence>
<keyword evidence="2" id="KW-0964">Secreted</keyword>
<dbReference type="GeneTree" id="ENSGT00940000155682"/>
<dbReference type="PRINTS" id="PR00453">
    <property type="entry name" value="VWFADOMAIN"/>
</dbReference>
<evidence type="ECO:0000256" key="1">
    <source>
        <dbReference type="ARBA" id="ARBA00004498"/>
    </source>
</evidence>
<feature type="compositionally biased region" description="Low complexity" evidence="6">
    <location>
        <begin position="419"/>
        <end position="428"/>
    </location>
</feature>
<dbReference type="RefSeq" id="XP_012986569.2">
    <property type="nucleotide sequence ID" value="XM_013131115.3"/>
</dbReference>
<dbReference type="Ensembl" id="ENSELUT00000067134.2">
    <property type="protein sequence ID" value="ENSELUP00000060929.2"/>
    <property type="gene ID" value="ENSELUG00000010387.3"/>
</dbReference>
<feature type="domain" description="VWFA" evidence="8">
    <location>
        <begin position="647"/>
        <end position="834"/>
    </location>
</feature>
<dbReference type="GO" id="GO:0005615">
    <property type="term" value="C:extracellular space"/>
    <property type="evidence" value="ECO:0007669"/>
    <property type="project" value="TreeGrafter"/>
</dbReference>
<dbReference type="Gene3D" id="3.40.50.410">
    <property type="entry name" value="von Willebrand factor, type A domain"/>
    <property type="match status" value="3"/>
</dbReference>
<reference evidence="10" key="1">
    <citation type="journal article" date="2014" name="PLoS ONE">
        <title>The genome and linkage map of the northern pike (Esox lucius): conserved synteny revealed between the salmonid sister group and the Neoteleostei.</title>
        <authorList>
            <person name="Rondeau E.B."/>
            <person name="Minkley D.R."/>
            <person name="Leong J.S."/>
            <person name="Messmer A.M."/>
            <person name="Jantzen J.R."/>
            <person name="von Schalburg K.R."/>
            <person name="Lemon C."/>
            <person name="Bird N.H."/>
            <person name="Koop B.F."/>
        </authorList>
    </citation>
    <scope>NUCLEOTIDE SEQUENCE</scope>
</reference>
<dbReference type="InterPro" id="IPR036465">
    <property type="entry name" value="vWFA_dom_sf"/>
</dbReference>
<protein>
    <recommendedName>
        <fullName evidence="8">VWFA domain-containing protein</fullName>
    </recommendedName>
</protein>
<evidence type="ECO:0000313" key="9">
    <source>
        <dbReference type="Ensembl" id="ENSELUP00000060929.2"/>
    </source>
</evidence>
<dbReference type="OrthoDB" id="9944853at2759"/>
<accession>A0A6Q2Y4T1</accession>
<evidence type="ECO:0000256" key="5">
    <source>
        <dbReference type="ARBA" id="ARBA00022889"/>
    </source>
</evidence>